<dbReference type="GO" id="GO:0016020">
    <property type="term" value="C:membrane"/>
    <property type="evidence" value="ECO:0007669"/>
    <property type="project" value="UniProtKB-SubCell"/>
</dbReference>
<evidence type="ECO:0000256" key="6">
    <source>
        <dbReference type="ARBA" id="ARBA00023136"/>
    </source>
</evidence>
<feature type="transmembrane region" description="Helical" evidence="7">
    <location>
        <begin position="475"/>
        <end position="497"/>
    </location>
</feature>
<dbReference type="Pfam" id="PF00083">
    <property type="entry name" value="Sugar_tr"/>
    <property type="match status" value="2"/>
</dbReference>
<dbReference type="PROSITE" id="PS00217">
    <property type="entry name" value="SUGAR_TRANSPORT_2"/>
    <property type="match status" value="1"/>
</dbReference>
<feature type="transmembrane region" description="Helical" evidence="7">
    <location>
        <begin position="416"/>
        <end position="435"/>
    </location>
</feature>
<dbReference type="GeneTree" id="ENSGT00950000182940"/>
<keyword evidence="3" id="KW-0813">Transport</keyword>
<reference evidence="10" key="2">
    <citation type="journal article" date="2007" name="PLoS Biol.">
        <title>Survey sequencing and comparative analysis of the elephant shark (Callorhinchus milii) genome.</title>
        <authorList>
            <person name="Venkatesh B."/>
            <person name="Kirkness E.F."/>
            <person name="Loh Y.H."/>
            <person name="Halpern A.L."/>
            <person name="Lee A.P."/>
            <person name="Johnson J."/>
            <person name="Dandona N."/>
            <person name="Viswanathan L.D."/>
            <person name="Tay A."/>
            <person name="Venter J.C."/>
            <person name="Strausberg R.L."/>
            <person name="Brenner S."/>
        </authorList>
    </citation>
    <scope>NUCLEOTIDE SEQUENCE [LARGE SCALE GENOMIC DNA]</scope>
</reference>
<feature type="transmembrane region" description="Helical" evidence="7">
    <location>
        <begin position="95"/>
        <end position="113"/>
    </location>
</feature>
<dbReference type="OMA" id="RFQIEFH"/>
<comment type="subcellular location">
    <subcellularLocation>
        <location evidence="1">Membrane</location>
        <topology evidence="1">Multi-pass membrane protein</topology>
    </subcellularLocation>
</comment>
<feature type="transmembrane region" description="Helical" evidence="7">
    <location>
        <begin position="154"/>
        <end position="172"/>
    </location>
</feature>
<dbReference type="SUPFAM" id="SSF103473">
    <property type="entry name" value="MFS general substrate transporter"/>
    <property type="match status" value="1"/>
</dbReference>
<feature type="domain" description="Major facilitator superfamily (MFS) profile" evidence="8">
    <location>
        <begin position="56"/>
        <end position="528"/>
    </location>
</feature>
<accession>A0A4W3H1A6</accession>
<keyword evidence="10" id="KW-1185">Reference proteome</keyword>
<evidence type="ECO:0000256" key="1">
    <source>
        <dbReference type="ARBA" id="ARBA00004141"/>
    </source>
</evidence>
<dbReference type="PROSITE" id="PS50850">
    <property type="entry name" value="MFS"/>
    <property type="match status" value="1"/>
</dbReference>
<evidence type="ECO:0000313" key="9">
    <source>
        <dbReference type="Ensembl" id="ENSCMIP00000010493.1"/>
    </source>
</evidence>
<dbReference type="InterPro" id="IPR020846">
    <property type="entry name" value="MFS_dom"/>
</dbReference>
<evidence type="ECO:0000313" key="10">
    <source>
        <dbReference type="Proteomes" id="UP000314986"/>
    </source>
</evidence>
<comment type="similarity">
    <text evidence="2">Belongs to the major facilitator superfamily.</text>
</comment>
<feature type="transmembrane region" description="Helical" evidence="7">
    <location>
        <begin position="184"/>
        <end position="206"/>
    </location>
</feature>
<evidence type="ECO:0000256" key="5">
    <source>
        <dbReference type="ARBA" id="ARBA00022989"/>
    </source>
</evidence>
<reference evidence="10" key="3">
    <citation type="journal article" date="2014" name="Nature">
        <title>Elephant shark genome provides unique insights into gnathostome evolution.</title>
        <authorList>
            <consortium name="International Elephant Shark Genome Sequencing Consortium"/>
            <person name="Venkatesh B."/>
            <person name="Lee A.P."/>
            <person name="Ravi V."/>
            <person name="Maurya A.K."/>
            <person name="Lian M.M."/>
            <person name="Swann J.B."/>
            <person name="Ohta Y."/>
            <person name="Flajnik M.F."/>
            <person name="Sutoh Y."/>
            <person name="Kasahara M."/>
            <person name="Hoon S."/>
            <person name="Gangu V."/>
            <person name="Roy S.W."/>
            <person name="Irimia M."/>
            <person name="Korzh V."/>
            <person name="Kondrychyn I."/>
            <person name="Lim Z.W."/>
            <person name="Tay B.H."/>
            <person name="Tohari S."/>
            <person name="Kong K.W."/>
            <person name="Ho S."/>
            <person name="Lorente-Galdos B."/>
            <person name="Quilez J."/>
            <person name="Marques-Bonet T."/>
            <person name="Raney B.J."/>
            <person name="Ingham P.W."/>
            <person name="Tay A."/>
            <person name="Hillier L.W."/>
            <person name="Minx P."/>
            <person name="Boehm T."/>
            <person name="Wilson R.K."/>
            <person name="Brenner S."/>
            <person name="Warren W.C."/>
        </authorList>
    </citation>
    <scope>NUCLEOTIDE SEQUENCE [LARGE SCALE GENOMIC DNA]</scope>
</reference>
<dbReference type="PANTHER" id="PTHR23511">
    <property type="entry name" value="SYNAPTIC VESICLE GLYCOPROTEIN 2"/>
    <property type="match status" value="1"/>
</dbReference>
<feature type="transmembrane region" description="Helical" evidence="7">
    <location>
        <begin position="226"/>
        <end position="244"/>
    </location>
</feature>
<reference evidence="9" key="4">
    <citation type="submission" date="2025-08" db="UniProtKB">
        <authorList>
            <consortium name="Ensembl"/>
        </authorList>
    </citation>
    <scope>IDENTIFICATION</scope>
</reference>
<dbReference type="AlphaFoldDB" id="A0A4W3H1A6"/>
<name>A0A4W3H1A6_CALMI</name>
<keyword evidence="6 7" id="KW-0472">Membrane</keyword>
<protein>
    <submittedName>
        <fullName evidence="9">Synaptic vesicle glycoprotein 2</fullName>
    </submittedName>
</protein>
<feature type="transmembrane region" description="Helical" evidence="7">
    <location>
        <begin position="503"/>
        <end position="521"/>
    </location>
</feature>
<evidence type="ECO:0000256" key="2">
    <source>
        <dbReference type="ARBA" id="ARBA00008335"/>
    </source>
</evidence>
<dbReference type="Proteomes" id="UP000314986">
    <property type="component" value="Unassembled WGS sequence"/>
</dbReference>
<dbReference type="InterPro" id="IPR005829">
    <property type="entry name" value="Sugar_transporter_CS"/>
</dbReference>
<dbReference type="GO" id="GO:0022857">
    <property type="term" value="F:transmembrane transporter activity"/>
    <property type="evidence" value="ECO:0007669"/>
    <property type="project" value="InterPro"/>
</dbReference>
<evidence type="ECO:0000256" key="7">
    <source>
        <dbReference type="SAM" id="Phobius"/>
    </source>
</evidence>
<sequence length="532" mass="58869">MEPRDREPLLRGLRAEETDSEGEVIFEQTKVSKTDLRRHVFTYEEAVEEAGFGCYHLMLLLVCGWANASDAVEILCVSFLLPTARCDLHLNTTDMGWLTASIFLGMMIGGYMWGALADLKGRRSVLLFSLTINGVFGALSSLASHFWLFLLLRFLSGIGVGGSIPVIFSYFTEFQPRNKRGTMISALATFWMAGNILTAGLAWLVIPSTSLSFQLSWLQFRSWRLFVMLCSIPSLSSAFIYAVGMPESPRYLMEAGRGDEAIRVFRRMFYWNQQGRNRTFSVARLKTPPTEDSKTYFGNTAGQRLQHQLLKGLDPIRKIFSSPLRSRTIPLALIFFSISFGYYGLWMWFPELFRRIEMGGGSPCITNMSQSSSGNVNISCYPVNTAVYKEGFITAAANLPGNILTILVMDLVGGKLLLCGSLILSGITVFFIWEVKTKTQSLIMSCLFSAISVIAWNSLDVLGPELYPTQLRSSALGVFTGIGRIASILGNVVFGQLVDLSCAVPILLMAAMLFAGGLIALKLPNTKNIELS</sequence>
<dbReference type="InterPro" id="IPR005828">
    <property type="entry name" value="MFS_sugar_transport-like"/>
</dbReference>
<dbReference type="FunFam" id="1.20.1250.20:FF:000232">
    <property type="entry name" value="Organic cation/carnitine transporter 7"/>
    <property type="match status" value="1"/>
</dbReference>
<dbReference type="KEGG" id="cmk:103188197"/>
<reference evidence="9" key="5">
    <citation type="submission" date="2025-09" db="UniProtKB">
        <authorList>
            <consortium name="Ensembl"/>
        </authorList>
    </citation>
    <scope>IDENTIFICATION</scope>
</reference>
<keyword evidence="4 7" id="KW-0812">Transmembrane</keyword>
<evidence type="ECO:0000256" key="4">
    <source>
        <dbReference type="ARBA" id="ARBA00022692"/>
    </source>
</evidence>
<reference evidence="10" key="1">
    <citation type="journal article" date="2006" name="Science">
        <title>Ancient noncoding elements conserved in the human genome.</title>
        <authorList>
            <person name="Venkatesh B."/>
            <person name="Kirkness E.F."/>
            <person name="Loh Y.H."/>
            <person name="Halpern A.L."/>
            <person name="Lee A.P."/>
            <person name="Johnson J."/>
            <person name="Dandona N."/>
            <person name="Viswanathan L.D."/>
            <person name="Tay A."/>
            <person name="Venter J.C."/>
            <person name="Strausberg R.L."/>
            <person name="Brenner S."/>
        </authorList>
    </citation>
    <scope>NUCLEOTIDE SEQUENCE [LARGE SCALE GENOMIC DNA]</scope>
</reference>
<feature type="transmembrane region" description="Helical" evidence="7">
    <location>
        <begin position="328"/>
        <end position="349"/>
    </location>
</feature>
<evidence type="ECO:0000259" key="8">
    <source>
        <dbReference type="PROSITE" id="PS50850"/>
    </source>
</evidence>
<dbReference type="OrthoDB" id="3936150at2759"/>
<dbReference type="GeneID" id="103188197"/>
<dbReference type="PANTHER" id="PTHR23511:SF34">
    <property type="entry name" value="SYNAPTIC VESICLE GLYCOPROTEIN 2"/>
    <property type="match status" value="1"/>
</dbReference>
<dbReference type="Ensembl" id="ENSCMIT00000010766.1">
    <property type="protein sequence ID" value="ENSCMIP00000010493.1"/>
    <property type="gene ID" value="ENSCMIG00000005533.1"/>
</dbReference>
<proteinExistence type="inferred from homology"/>
<dbReference type="InParanoid" id="A0A4W3H1A6"/>
<dbReference type="InterPro" id="IPR036259">
    <property type="entry name" value="MFS_trans_sf"/>
</dbReference>
<dbReference type="STRING" id="7868.ENSCMIP00000010493"/>
<feature type="transmembrane region" description="Helical" evidence="7">
    <location>
        <begin position="125"/>
        <end position="148"/>
    </location>
</feature>
<gene>
    <name evidence="9" type="primary">sv2</name>
</gene>
<dbReference type="RefSeq" id="XP_007906279.1">
    <property type="nucleotide sequence ID" value="XM_007908088.2"/>
</dbReference>
<dbReference type="Gene3D" id="1.20.1250.20">
    <property type="entry name" value="MFS general substrate transporter like domains"/>
    <property type="match status" value="1"/>
</dbReference>
<keyword evidence="5 7" id="KW-1133">Transmembrane helix</keyword>
<organism evidence="9 10">
    <name type="scientific">Callorhinchus milii</name>
    <name type="common">Ghost shark</name>
    <dbReference type="NCBI Taxonomy" id="7868"/>
    <lineage>
        <taxon>Eukaryota</taxon>
        <taxon>Metazoa</taxon>
        <taxon>Chordata</taxon>
        <taxon>Craniata</taxon>
        <taxon>Vertebrata</taxon>
        <taxon>Chondrichthyes</taxon>
        <taxon>Holocephali</taxon>
        <taxon>Chimaeriformes</taxon>
        <taxon>Callorhinchidae</taxon>
        <taxon>Callorhinchus</taxon>
    </lineage>
</organism>
<evidence type="ECO:0000256" key="3">
    <source>
        <dbReference type="ARBA" id="ARBA00022448"/>
    </source>
</evidence>
<feature type="transmembrane region" description="Helical" evidence="7">
    <location>
        <begin position="441"/>
        <end position="463"/>
    </location>
</feature>